<name>A0AA39D9H4_VITRO</name>
<evidence type="ECO:0000313" key="1">
    <source>
        <dbReference type="EMBL" id="KAJ9675145.1"/>
    </source>
</evidence>
<proteinExistence type="predicted"/>
<accession>A0AA39D9H4</accession>
<gene>
    <name evidence="1" type="ORF">PVL29_024194</name>
</gene>
<dbReference type="AlphaFoldDB" id="A0AA39D9H4"/>
<keyword evidence="2" id="KW-1185">Reference proteome</keyword>
<organism evidence="1 2">
    <name type="scientific">Vitis rotundifolia</name>
    <name type="common">Muscadine grape</name>
    <dbReference type="NCBI Taxonomy" id="103349"/>
    <lineage>
        <taxon>Eukaryota</taxon>
        <taxon>Viridiplantae</taxon>
        <taxon>Streptophyta</taxon>
        <taxon>Embryophyta</taxon>
        <taxon>Tracheophyta</taxon>
        <taxon>Spermatophyta</taxon>
        <taxon>Magnoliopsida</taxon>
        <taxon>eudicotyledons</taxon>
        <taxon>Gunneridae</taxon>
        <taxon>Pentapetalae</taxon>
        <taxon>rosids</taxon>
        <taxon>Vitales</taxon>
        <taxon>Vitaceae</taxon>
        <taxon>Viteae</taxon>
        <taxon>Vitis</taxon>
    </lineage>
</organism>
<sequence length="173" mass="19801">MKRKNCNRFVDDDEFEVADILLQIPHIIFESESLLPRRSLYSPANQMGNLSAQRFHIKRYSKKEDLLKMVGRNREYVKLLCSMLKALNLELKARKQQVNFFTLVPSTTGSNVAYPIPGSDLSPSLDLNLNIALNFDTTQLKRVTTAQARKKRLQIYKVKEPKDSPSPSIISFG</sequence>
<dbReference type="EMBL" id="JARBHA010000018">
    <property type="protein sequence ID" value="KAJ9675145.1"/>
    <property type="molecule type" value="Genomic_DNA"/>
</dbReference>
<dbReference type="Proteomes" id="UP001168098">
    <property type="component" value="Unassembled WGS sequence"/>
</dbReference>
<reference evidence="1 2" key="1">
    <citation type="journal article" date="2023" name="BMC Biotechnol.">
        <title>Vitis rotundifolia cv Carlos genome sequencing.</title>
        <authorList>
            <person name="Huff M."/>
            <person name="Hulse-Kemp A."/>
            <person name="Scheffler B."/>
            <person name="Youngblood R."/>
            <person name="Simpson S."/>
            <person name="Babiker E."/>
            <person name="Staton M."/>
        </authorList>
    </citation>
    <scope>NUCLEOTIDE SEQUENCE [LARGE SCALE GENOMIC DNA]</scope>
    <source>
        <tissue evidence="1">Leaf</tissue>
    </source>
</reference>
<dbReference type="PANTHER" id="PTHR37614:SF2">
    <property type="entry name" value="OS02G0121400 PROTEIN"/>
    <property type="match status" value="1"/>
</dbReference>
<comment type="caution">
    <text evidence="1">The sequence shown here is derived from an EMBL/GenBank/DDBJ whole genome shotgun (WGS) entry which is preliminary data.</text>
</comment>
<protein>
    <submittedName>
        <fullName evidence="1">Uncharacterized protein</fullName>
    </submittedName>
</protein>
<dbReference type="PANTHER" id="PTHR37614">
    <property type="entry name" value="OS02G0121400 PROTEIN"/>
    <property type="match status" value="1"/>
</dbReference>
<evidence type="ECO:0000313" key="2">
    <source>
        <dbReference type="Proteomes" id="UP001168098"/>
    </source>
</evidence>